<gene>
    <name evidence="2" type="ORF">R28058_22451</name>
</gene>
<sequence>MTVTETQNPSALKIKLDCGLDDNGKTIVKSRTYSNVKHDANSQNVIDVANAMVKLCEHSPLEIAKQDYTILN</sequence>
<dbReference type="EMBL" id="CEKZ01000003">
    <property type="protein sequence ID" value="CEQ04512.1"/>
    <property type="molecule type" value="Genomic_DNA"/>
</dbReference>
<dbReference type="InterPro" id="IPR012454">
    <property type="entry name" value="DUF1659"/>
</dbReference>
<dbReference type="Pfam" id="PF07872">
    <property type="entry name" value="DUF1659"/>
    <property type="match status" value="1"/>
</dbReference>
<organism evidence="2 3">
    <name type="scientific">Paraclostridium sordellii</name>
    <name type="common">Clostridium sordellii</name>
    <dbReference type="NCBI Taxonomy" id="1505"/>
    <lineage>
        <taxon>Bacteria</taxon>
        <taxon>Bacillati</taxon>
        <taxon>Bacillota</taxon>
        <taxon>Clostridia</taxon>
        <taxon>Peptostreptococcales</taxon>
        <taxon>Peptostreptococcaceae</taxon>
        <taxon>Paraclostridium</taxon>
    </lineage>
</organism>
<dbReference type="AlphaFoldDB" id="A0A0A8VT84"/>
<protein>
    <submittedName>
        <fullName evidence="2">Protein of uncharacterized function (DUF1659)</fullName>
    </submittedName>
</protein>
<dbReference type="Proteomes" id="UP000049127">
    <property type="component" value="Unassembled WGS sequence"/>
</dbReference>
<evidence type="ECO:0000313" key="2">
    <source>
        <dbReference type="EMBL" id="CEQ04512.1"/>
    </source>
</evidence>
<dbReference type="RefSeq" id="WP_055342459.1">
    <property type="nucleotide sequence ID" value="NZ_CDLJ01000014.1"/>
</dbReference>
<dbReference type="OrthoDB" id="1753205at2"/>
<accession>A0A0A8VT84</accession>
<evidence type="ECO:0000313" key="3">
    <source>
        <dbReference type="Proteomes" id="UP000049127"/>
    </source>
</evidence>
<reference evidence="2 3" key="1">
    <citation type="submission" date="2015-01" db="EMBL/GenBank/DDBJ databases">
        <authorList>
            <person name="Aslett A.Martin."/>
            <person name="De Silva Nishadi"/>
        </authorList>
    </citation>
    <scope>NUCLEOTIDE SEQUENCE [LARGE SCALE GENOMIC DNA]</scope>
    <source>
        <strain evidence="2 3">R28058</strain>
    </source>
</reference>
<proteinExistence type="predicted"/>
<name>A0A0A8VT84_PARSO</name>
<evidence type="ECO:0000259" key="1">
    <source>
        <dbReference type="Pfam" id="PF07872"/>
    </source>
</evidence>
<feature type="domain" description="DUF1659" evidence="1">
    <location>
        <begin position="3"/>
        <end position="71"/>
    </location>
</feature>